<gene>
    <name evidence="1" type="ORF">M8523_34380</name>
</gene>
<reference evidence="1" key="1">
    <citation type="submission" date="2022-05" db="EMBL/GenBank/DDBJ databases">
        <authorList>
            <person name="Pankratov T."/>
        </authorList>
    </citation>
    <scope>NUCLEOTIDE SEQUENCE</scope>
    <source>
        <strain evidence="1">BP6-180914</strain>
    </source>
</reference>
<accession>A0AA41ZBQ8</accession>
<dbReference type="Proteomes" id="UP001165667">
    <property type="component" value="Unassembled WGS sequence"/>
</dbReference>
<comment type="caution">
    <text evidence="1">The sequence shown here is derived from an EMBL/GenBank/DDBJ whole genome shotgun (WGS) entry which is preliminary data.</text>
</comment>
<name>A0AA41ZBQ8_9HYPH</name>
<keyword evidence="2" id="KW-1185">Reference proteome</keyword>
<organism evidence="1 2">
    <name type="scientific">Lichenifustis flavocetrariae</name>
    <dbReference type="NCBI Taxonomy" id="2949735"/>
    <lineage>
        <taxon>Bacteria</taxon>
        <taxon>Pseudomonadati</taxon>
        <taxon>Pseudomonadota</taxon>
        <taxon>Alphaproteobacteria</taxon>
        <taxon>Hyphomicrobiales</taxon>
        <taxon>Lichenihabitantaceae</taxon>
        <taxon>Lichenifustis</taxon>
    </lineage>
</organism>
<evidence type="ECO:0000313" key="1">
    <source>
        <dbReference type="EMBL" id="MCW6512957.1"/>
    </source>
</evidence>
<dbReference type="RefSeq" id="WP_282589334.1">
    <property type="nucleotide sequence ID" value="NZ_JAMOIM010000078.1"/>
</dbReference>
<evidence type="ECO:0000313" key="2">
    <source>
        <dbReference type="Proteomes" id="UP001165667"/>
    </source>
</evidence>
<proteinExistence type="predicted"/>
<protein>
    <submittedName>
        <fullName evidence="1">Uncharacterized protein</fullName>
    </submittedName>
</protein>
<sequence length="108" mass="12092">MRAFTEALAARLEPALPGRIEVERRRDGLFSKTFHVRRISARFDDSLLVLEYDRGHLHAKRTKVVRGVSISTQDLSVPAWLDDIIRRTQAVGEGAGAAHAALHDFLMS</sequence>
<dbReference type="EMBL" id="JAMOIM010000078">
    <property type="protein sequence ID" value="MCW6512957.1"/>
    <property type="molecule type" value="Genomic_DNA"/>
</dbReference>
<dbReference type="AlphaFoldDB" id="A0AA41ZBQ8"/>